<feature type="transmembrane region" description="Helical" evidence="9">
    <location>
        <begin position="383"/>
        <end position="404"/>
    </location>
</feature>
<dbReference type="Proteomes" id="UP001150925">
    <property type="component" value="Unassembled WGS sequence"/>
</dbReference>
<dbReference type="GO" id="GO:0005886">
    <property type="term" value="C:plasma membrane"/>
    <property type="evidence" value="ECO:0007669"/>
    <property type="project" value="UniProtKB-SubCell"/>
</dbReference>
<feature type="transmembrane region" description="Helical" evidence="9">
    <location>
        <begin position="197"/>
        <end position="217"/>
    </location>
</feature>
<evidence type="ECO:0000256" key="5">
    <source>
        <dbReference type="ARBA" id="ARBA00022989"/>
    </source>
</evidence>
<comment type="catalytic activity">
    <reaction evidence="8">
        <text>fluoride(in) = fluoride(out)</text>
        <dbReference type="Rhea" id="RHEA:76159"/>
        <dbReference type="ChEBI" id="CHEBI:17051"/>
    </reaction>
    <physiologicalReaction direction="left-to-right" evidence="8">
        <dbReference type="Rhea" id="RHEA:76160"/>
    </physiologicalReaction>
</comment>
<sequence>MEIPFNHIVAHVSTLSIFGILGLWIRLALLQLFTFAHNEVFPLAMVQGLGCVIYGFLMELKTIHQTDLHTWKRAVENILNATAPISQTEVHPYRPTIPAGKPTTAVSLNVNGESSTGIPPSTDDELEFTRRYGVNPLDYMLAGNDYIATGISVGLCGSITTFSSWQLDIFTAAFRIPANLPYHSSQEVFPPTQFQSLLVSFTLLVITWSISLSGFTFGRHLAVSWSHINPMKRKQVLRRSSISNRILLFHGPSIFHDPAYFRQDENGWSIDIRKVRFPHWNFTIHQFDHMIYYATIVLASLAWAGVIVSASLTRTWRDYTLSACFAPVGVLLRFLLARFNHWQIPFPTEAPGRTTTPILKPTWSLRLRIGLAQLFNPFPWGTLLANVGGTALAGTLFILGRAVFYTNDPFNSNGHIFCQFRTTLISGLCGCLTTVSTFVAEARYQLPGYARRYVYVFLSIALAQIVLNLIVGLFEWIMQPGTRVNHLVCS</sequence>
<keyword evidence="4 9" id="KW-0812">Transmembrane</keyword>
<proteinExistence type="inferred from homology"/>
<evidence type="ECO:0000256" key="9">
    <source>
        <dbReference type="SAM" id="Phobius"/>
    </source>
</evidence>
<feature type="transmembrane region" description="Helical" evidence="9">
    <location>
        <begin position="40"/>
        <end position="57"/>
    </location>
</feature>
<keyword evidence="5 9" id="KW-1133">Transmembrane helix</keyword>
<name>A0A9W8ARC6_9FUNG</name>
<evidence type="ECO:0000256" key="4">
    <source>
        <dbReference type="ARBA" id="ARBA00022692"/>
    </source>
</evidence>
<feature type="transmembrane region" description="Helical" evidence="9">
    <location>
        <begin position="319"/>
        <end position="336"/>
    </location>
</feature>
<feature type="transmembrane region" description="Helical" evidence="9">
    <location>
        <begin position="290"/>
        <end position="312"/>
    </location>
</feature>
<comment type="subcellular location">
    <subcellularLocation>
        <location evidence="2">Cell membrane</location>
        <topology evidence="2">Multi-pass membrane protein</topology>
    </subcellularLocation>
</comment>
<evidence type="ECO:0008006" key="12">
    <source>
        <dbReference type="Google" id="ProtNLM"/>
    </source>
</evidence>
<dbReference type="EMBL" id="JANBPY010000340">
    <property type="protein sequence ID" value="KAJ1967427.1"/>
    <property type="molecule type" value="Genomic_DNA"/>
</dbReference>
<keyword evidence="6 9" id="KW-0472">Membrane</keyword>
<evidence type="ECO:0000256" key="1">
    <source>
        <dbReference type="ARBA" id="ARBA00002598"/>
    </source>
</evidence>
<feature type="transmembrane region" description="Helical" evidence="9">
    <location>
        <begin position="416"/>
        <end position="440"/>
    </location>
</feature>
<reference evidence="10" key="1">
    <citation type="submission" date="2022-07" db="EMBL/GenBank/DDBJ databases">
        <title>Phylogenomic reconstructions and comparative analyses of Kickxellomycotina fungi.</title>
        <authorList>
            <person name="Reynolds N.K."/>
            <person name="Stajich J.E."/>
            <person name="Barry K."/>
            <person name="Grigoriev I.V."/>
            <person name="Crous P."/>
            <person name="Smith M.E."/>
        </authorList>
    </citation>
    <scope>NUCLEOTIDE SEQUENCE</scope>
    <source>
        <strain evidence="10">RSA 1196</strain>
    </source>
</reference>
<evidence type="ECO:0000256" key="3">
    <source>
        <dbReference type="ARBA" id="ARBA00022475"/>
    </source>
</evidence>
<evidence type="ECO:0000256" key="8">
    <source>
        <dbReference type="ARBA" id="ARBA00035585"/>
    </source>
</evidence>
<dbReference type="GO" id="GO:1903425">
    <property type="term" value="F:fluoride transmembrane transporter activity"/>
    <property type="evidence" value="ECO:0007669"/>
    <property type="project" value="TreeGrafter"/>
</dbReference>
<keyword evidence="3" id="KW-1003">Cell membrane</keyword>
<evidence type="ECO:0000313" key="11">
    <source>
        <dbReference type="Proteomes" id="UP001150925"/>
    </source>
</evidence>
<dbReference type="PANTHER" id="PTHR28259">
    <property type="entry name" value="FLUORIDE EXPORT PROTEIN 1-RELATED"/>
    <property type="match status" value="1"/>
</dbReference>
<gene>
    <name evidence="10" type="ORF">IWQ62_001869</name>
</gene>
<dbReference type="AlphaFoldDB" id="A0A9W8ARC6"/>
<dbReference type="InterPro" id="IPR003691">
    <property type="entry name" value="FluC"/>
</dbReference>
<dbReference type="Pfam" id="PF02537">
    <property type="entry name" value="CRCB"/>
    <property type="match status" value="2"/>
</dbReference>
<evidence type="ECO:0000256" key="6">
    <source>
        <dbReference type="ARBA" id="ARBA00023136"/>
    </source>
</evidence>
<keyword evidence="11" id="KW-1185">Reference proteome</keyword>
<dbReference type="PANTHER" id="PTHR28259:SF1">
    <property type="entry name" value="FLUORIDE EXPORT PROTEIN 1-RELATED"/>
    <property type="match status" value="1"/>
</dbReference>
<feature type="transmembrane region" description="Helical" evidence="9">
    <location>
        <begin position="452"/>
        <end position="474"/>
    </location>
</feature>
<evidence type="ECO:0000256" key="7">
    <source>
        <dbReference type="ARBA" id="ARBA00035120"/>
    </source>
</evidence>
<evidence type="ECO:0000256" key="2">
    <source>
        <dbReference type="ARBA" id="ARBA00004651"/>
    </source>
</evidence>
<comment type="function">
    <text evidence="1">Fluoride channel required for the rapid expulsion of cytoplasmic fluoride.</text>
</comment>
<comment type="caution">
    <text evidence="10">The sequence shown here is derived from an EMBL/GenBank/DDBJ whole genome shotgun (WGS) entry which is preliminary data.</text>
</comment>
<comment type="similarity">
    <text evidence="7">Belongs to the fluoride channel Fluc/FEX (TC 1.A.43) family.</text>
</comment>
<accession>A0A9W8ARC6</accession>
<feature type="transmembrane region" description="Helical" evidence="9">
    <location>
        <begin position="12"/>
        <end position="34"/>
    </location>
</feature>
<dbReference type="OrthoDB" id="409792at2759"/>
<organism evidence="10 11">
    <name type="scientific">Dispira parvispora</name>
    <dbReference type="NCBI Taxonomy" id="1520584"/>
    <lineage>
        <taxon>Eukaryota</taxon>
        <taxon>Fungi</taxon>
        <taxon>Fungi incertae sedis</taxon>
        <taxon>Zoopagomycota</taxon>
        <taxon>Kickxellomycotina</taxon>
        <taxon>Dimargaritomycetes</taxon>
        <taxon>Dimargaritales</taxon>
        <taxon>Dimargaritaceae</taxon>
        <taxon>Dispira</taxon>
    </lineage>
</organism>
<protein>
    <recommendedName>
        <fullName evidence="12">Fluoride ion transporter CrcB</fullName>
    </recommendedName>
</protein>
<evidence type="ECO:0000313" key="10">
    <source>
        <dbReference type="EMBL" id="KAJ1967427.1"/>
    </source>
</evidence>